<evidence type="ECO:0000256" key="1">
    <source>
        <dbReference type="SAM" id="MobiDB-lite"/>
    </source>
</evidence>
<dbReference type="Proteomes" id="UP000318709">
    <property type="component" value="Chromosome"/>
</dbReference>
<keyword evidence="3" id="KW-1185">Reference proteome</keyword>
<evidence type="ECO:0000313" key="2">
    <source>
        <dbReference type="EMBL" id="QDH13533.1"/>
    </source>
</evidence>
<organism evidence="2 3">
    <name type="scientific">Formicincola oecophyllae</name>
    <dbReference type="NCBI Taxonomy" id="2558361"/>
    <lineage>
        <taxon>Bacteria</taxon>
        <taxon>Pseudomonadati</taxon>
        <taxon>Pseudomonadota</taxon>
        <taxon>Alphaproteobacteria</taxon>
        <taxon>Acetobacterales</taxon>
        <taxon>Acetobacteraceae</taxon>
        <taxon>Formicincola</taxon>
    </lineage>
</organism>
<dbReference type="EMBL" id="CP038231">
    <property type="protein sequence ID" value="QDH13533.1"/>
    <property type="molecule type" value="Genomic_DNA"/>
</dbReference>
<proteinExistence type="predicted"/>
<feature type="region of interest" description="Disordered" evidence="1">
    <location>
        <begin position="29"/>
        <end position="56"/>
    </location>
</feature>
<reference evidence="2 3" key="1">
    <citation type="submission" date="2019-03" db="EMBL/GenBank/DDBJ databases">
        <title>The complete genome sequence of Swingsia_sp. F3b2 LMG30590(T).</title>
        <authorList>
            <person name="Chua K.-O."/>
            <person name="Chan K.-G."/>
            <person name="See-Too W.-S."/>
        </authorList>
    </citation>
    <scope>NUCLEOTIDE SEQUENCE [LARGE SCALE GENOMIC DNA]</scope>
    <source>
        <strain evidence="2 3">F3b2</strain>
    </source>
</reference>
<accession>A0A4Y6U7X4</accession>
<dbReference type="AlphaFoldDB" id="A0A4Y6U7X4"/>
<dbReference type="KEGG" id="swf:E3E12_04225"/>
<protein>
    <submittedName>
        <fullName evidence="2">Uncharacterized protein</fullName>
    </submittedName>
</protein>
<evidence type="ECO:0000313" key="3">
    <source>
        <dbReference type="Proteomes" id="UP000318709"/>
    </source>
</evidence>
<dbReference type="RefSeq" id="WP_141443240.1">
    <property type="nucleotide sequence ID" value="NZ_CP038231.1"/>
</dbReference>
<gene>
    <name evidence="2" type="ORF">E3E12_04225</name>
</gene>
<sequence length="234" mass="25281">MTCRENDEMAGLSMAEALLAASQKAAAKAAGGTPSKAVENAKIPGADSGGTPAHATQNTGLASMVLQAGAAAEAEERQRRSTPHLEARGAYGEVLTIIADKGMKLAQGAPVACRLFWVEDSNRRRWMPILIEMPDLPRPDPKQFRQNGRSSVRIHGTGISRSLFPAEGISVMVEWQRKGRSYWPARPGSGWEQSAVTRSLSRPLGYRPSASSIKQALMGLFQYERRFSGGSGWN</sequence>
<name>A0A4Y6U7X4_9PROT</name>